<organism evidence="2 3">
    <name type="scientific">Eumeta variegata</name>
    <name type="common">Bagworm moth</name>
    <name type="synonym">Eumeta japonica</name>
    <dbReference type="NCBI Taxonomy" id="151549"/>
    <lineage>
        <taxon>Eukaryota</taxon>
        <taxon>Metazoa</taxon>
        <taxon>Ecdysozoa</taxon>
        <taxon>Arthropoda</taxon>
        <taxon>Hexapoda</taxon>
        <taxon>Insecta</taxon>
        <taxon>Pterygota</taxon>
        <taxon>Neoptera</taxon>
        <taxon>Endopterygota</taxon>
        <taxon>Lepidoptera</taxon>
        <taxon>Glossata</taxon>
        <taxon>Ditrysia</taxon>
        <taxon>Tineoidea</taxon>
        <taxon>Psychidae</taxon>
        <taxon>Oiketicinae</taxon>
        <taxon>Eumeta</taxon>
    </lineage>
</organism>
<evidence type="ECO:0000313" key="3">
    <source>
        <dbReference type="Proteomes" id="UP000299102"/>
    </source>
</evidence>
<feature type="compositionally biased region" description="Low complexity" evidence="1">
    <location>
        <begin position="106"/>
        <end position="119"/>
    </location>
</feature>
<evidence type="ECO:0000313" key="2">
    <source>
        <dbReference type="EMBL" id="GBP06080.1"/>
    </source>
</evidence>
<accession>A0A4C1SXT6</accession>
<proteinExistence type="predicted"/>
<keyword evidence="3" id="KW-1185">Reference proteome</keyword>
<sequence>MQRQLDLESSLEYEDVEVFYAASVQFLKWRLERGPASLSSSRERNSAGDRAPKLRTRCLSIHRILPIAKPAKADFLTRLKNNLLQFKKMVNVFHARSKASEARSFSLKYSESDSSCSSARRLDSRVYDPKVLHSNAPISGRGDDA</sequence>
<dbReference type="OrthoDB" id="7357323at2759"/>
<comment type="caution">
    <text evidence="2">The sequence shown here is derived from an EMBL/GenBank/DDBJ whole genome shotgun (WGS) entry which is preliminary data.</text>
</comment>
<dbReference type="AlphaFoldDB" id="A0A4C1SXT6"/>
<evidence type="ECO:0000256" key="1">
    <source>
        <dbReference type="SAM" id="MobiDB-lite"/>
    </source>
</evidence>
<gene>
    <name evidence="2" type="ORF">EVAR_3303_1</name>
</gene>
<reference evidence="2 3" key="1">
    <citation type="journal article" date="2019" name="Commun. Biol.">
        <title>The bagworm genome reveals a unique fibroin gene that provides high tensile strength.</title>
        <authorList>
            <person name="Kono N."/>
            <person name="Nakamura H."/>
            <person name="Ohtoshi R."/>
            <person name="Tomita M."/>
            <person name="Numata K."/>
            <person name="Arakawa K."/>
        </authorList>
    </citation>
    <scope>NUCLEOTIDE SEQUENCE [LARGE SCALE GENOMIC DNA]</scope>
</reference>
<dbReference type="EMBL" id="BGZK01000020">
    <property type="protein sequence ID" value="GBP06080.1"/>
    <property type="molecule type" value="Genomic_DNA"/>
</dbReference>
<dbReference type="Proteomes" id="UP000299102">
    <property type="component" value="Unassembled WGS sequence"/>
</dbReference>
<feature type="region of interest" description="Disordered" evidence="1">
    <location>
        <begin position="98"/>
        <end position="121"/>
    </location>
</feature>
<name>A0A4C1SXT6_EUMVA</name>
<protein>
    <submittedName>
        <fullName evidence="2">Uncharacterized protein</fullName>
    </submittedName>
</protein>